<dbReference type="InterPro" id="IPR035093">
    <property type="entry name" value="RelE/ParE_toxin_dom_sf"/>
</dbReference>
<evidence type="ECO:0000313" key="3">
    <source>
        <dbReference type="Proteomes" id="UP001155027"/>
    </source>
</evidence>
<comment type="caution">
    <text evidence="2">The sequence shown here is derived from an EMBL/GenBank/DDBJ whole genome shotgun (WGS) entry which is preliminary data.</text>
</comment>
<evidence type="ECO:0000313" key="2">
    <source>
        <dbReference type="EMBL" id="MCS3677529.1"/>
    </source>
</evidence>
<dbReference type="Proteomes" id="UP001155027">
    <property type="component" value="Unassembled WGS sequence"/>
</dbReference>
<dbReference type="Pfam" id="PF24732">
    <property type="entry name" value="ParE_like"/>
    <property type="match status" value="1"/>
</dbReference>
<gene>
    <name evidence="2" type="ORF">GGP71_001452</name>
</gene>
<name>A0A9X2PZ83_9BACT</name>
<proteinExistence type="predicted"/>
<organism evidence="2 3">
    <name type="scientific">Salinibacter ruber</name>
    <dbReference type="NCBI Taxonomy" id="146919"/>
    <lineage>
        <taxon>Bacteria</taxon>
        <taxon>Pseudomonadati</taxon>
        <taxon>Rhodothermota</taxon>
        <taxon>Rhodothermia</taxon>
        <taxon>Rhodothermales</taxon>
        <taxon>Salinibacteraceae</taxon>
        <taxon>Salinibacter</taxon>
    </lineage>
</organism>
<accession>A0A9X2PZ83</accession>
<sequence>MWLDNPHHPSLHFKKVSPNEPVWSVRINRSYRALGIREEDHIEWFWIGDHDEYDRVLSRLQ</sequence>
<dbReference type="AlphaFoldDB" id="A0A9X2PZ83"/>
<feature type="domain" description="ParE-like toxin" evidence="1">
    <location>
        <begin position="4"/>
        <end position="54"/>
    </location>
</feature>
<evidence type="ECO:0000259" key="1">
    <source>
        <dbReference type="Pfam" id="PF24732"/>
    </source>
</evidence>
<protein>
    <submittedName>
        <fullName evidence="2">Membrane protein</fullName>
    </submittedName>
</protein>
<dbReference type="EMBL" id="JANUAU010000004">
    <property type="protein sequence ID" value="MCS3677529.1"/>
    <property type="molecule type" value="Genomic_DNA"/>
</dbReference>
<dbReference type="InterPro" id="IPR056925">
    <property type="entry name" value="ParE-like"/>
</dbReference>
<dbReference type="SUPFAM" id="SSF143011">
    <property type="entry name" value="RelE-like"/>
    <property type="match status" value="1"/>
</dbReference>
<reference evidence="2" key="1">
    <citation type="submission" date="2022-08" db="EMBL/GenBank/DDBJ databases">
        <title>Genomic Encyclopedia of Type Strains, Phase V (KMG-V): Genome sequencing to study the core and pangenomes of soil and plant-associated prokaryotes.</title>
        <authorList>
            <person name="Whitman W."/>
        </authorList>
    </citation>
    <scope>NUCLEOTIDE SEQUENCE</scope>
    <source>
        <strain evidence="2">0</strain>
    </source>
</reference>